<feature type="domain" description="CCHC-type" evidence="3">
    <location>
        <begin position="111"/>
        <end position="126"/>
    </location>
</feature>
<protein>
    <recommendedName>
        <fullName evidence="3">CCHC-type domain-containing protein</fullName>
    </recommendedName>
</protein>
<feature type="compositionally biased region" description="Basic residues" evidence="2">
    <location>
        <begin position="233"/>
        <end position="250"/>
    </location>
</feature>
<keyword evidence="1" id="KW-0863">Zinc-finger</keyword>
<sequence>MEPIRKMRFSSEIQGLQHPRDITFDKIDIWVQLHSLPLAFMNKKVIESIGGKVGKLVEVDEGDGGNYWGKFARIRVTLEMDKPLKKCISVKVEDAEEILVILVYERLPDFCYACGCIGHVVKDCTREGVDKDDLHSGHGLKQLVTREVMSNGETPGQLQNSTPPVIPIVGKYDSKKGDQELIAKMDFSLDPESVQLGDLKELGKELMRHGTLTNENEEVMETSSETAVSTGKSPKKWKKMARLGKHKNQSKKIEVEGNDRVKRKSTGLFEMEESPTNKIQKVTDHPMEKMEYEQTAKVATQPRRQ</sequence>
<evidence type="ECO:0000259" key="3">
    <source>
        <dbReference type="PROSITE" id="PS50158"/>
    </source>
</evidence>
<dbReference type="PROSITE" id="PS50158">
    <property type="entry name" value="ZF_CCHC"/>
    <property type="match status" value="1"/>
</dbReference>
<dbReference type="PANTHER" id="PTHR31286:SF167">
    <property type="entry name" value="OS09G0268800 PROTEIN"/>
    <property type="match status" value="1"/>
</dbReference>
<dbReference type="InterPro" id="IPR040256">
    <property type="entry name" value="At4g02000-like"/>
</dbReference>
<evidence type="ECO:0000313" key="4">
    <source>
        <dbReference type="EMBL" id="KAK6115907.1"/>
    </source>
</evidence>
<dbReference type="InterPro" id="IPR001878">
    <property type="entry name" value="Znf_CCHC"/>
</dbReference>
<feature type="compositionally biased region" description="Polar residues" evidence="2">
    <location>
        <begin position="221"/>
        <end position="232"/>
    </location>
</feature>
<dbReference type="EMBL" id="JABTTQ020003506">
    <property type="protein sequence ID" value="KAK6115907.1"/>
    <property type="molecule type" value="Genomic_DNA"/>
</dbReference>
<feature type="region of interest" description="Disordered" evidence="2">
    <location>
        <begin position="218"/>
        <end position="287"/>
    </location>
</feature>
<evidence type="ECO:0000256" key="2">
    <source>
        <dbReference type="SAM" id="MobiDB-lite"/>
    </source>
</evidence>
<reference evidence="4 5" key="1">
    <citation type="journal article" date="2021" name="Comput. Struct. Biotechnol. J.">
        <title>De novo genome assembly of the potent medicinal plant Rehmannia glutinosa using nanopore technology.</title>
        <authorList>
            <person name="Ma L."/>
            <person name="Dong C."/>
            <person name="Song C."/>
            <person name="Wang X."/>
            <person name="Zheng X."/>
            <person name="Niu Y."/>
            <person name="Chen S."/>
            <person name="Feng W."/>
        </authorList>
    </citation>
    <scope>NUCLEOTIDE SEQUENCE [LARGE SCALE GENOMIC DNA]</scope>
    <source>
        <strain evidence="4">DH-2019</strain>
    </source>
</reference>
<name>A0ABR0U0K0_REHGL</name>
<keyword evidence="1" id="KW-0479">Metal-binding</keyword>
<feature type="compositionally biased region" description="Basic and acidic residues" evidence="2">
    <location>
        <begin position="251"/>
        <end position="260"/>
    </location>
</feature>
<comment type="caution">
    <text evidence="4">The sequence shown here is derived from an EMBL/GenBank/DDBJ whole genome shotgun (WGS) entry which is preliminary data.</text>
</comment>
<accession>A0ABR0U0K0</accession>
<proteinExistence type="predicted"/>
<keyword evidence="1" id="KW-0862">Zinc</keyword>
<evidence type="ECO:0000313" key="5">
    <source>
        <dbReference type="Proteomes" id="UP001318860"/>
    </source>
</evidence>
<organism evidence="4 5">
    <name type="scientific">Rehmannia glutinosa</name>
    <name type="common">Chinese foxglove</name>
    <dbReference type="NCBI Taxonomy" id="99300"/>
    <lineage>
        <taxon>Eukaryota</taxon>
        <taxon>Viridiplantae</taxon>
        <taxon>Streptophyta</taxon>
        <taxon>Embryophyta</taxon>
        <taxon>Tracheophyta</taxon>
        <taxon>Spermatophyta</taxon>
        <taxon>Magnoliopsida</taxon>
        <taxon>eudicotyledons</taxon>
        <taxon>Gunneridae</taxon>
        <taxon>Pentapetalae</taxon>
        <taxon>asterids</taxon>
        <taxon>lamiids</taxon>
        <taxon>Lamiales</taxon>
        <taxon>Orobanchaceae</taxon>
        <taxon>Rehmannieae</taxon>
        <taxon>Rehmannia</taxon>
    </lineage>
</organism>
<evidence type="ECO:0000256" key="1">
    <source>
        <dbReference type="PROSITE-ProRule" id="PRU00047"/>
    </source>
</evidence>
<keyword evidence="5" id="KW-1185">Reference proteome</keyword>
<dbReference type="InterPro" id="IPR025836">
    <property type="entry name" value="Zn_knuckle_CX2CX4HX4C"/>
</dbReference>
<dbReference type="Pfam" id="PF14392">
    <property type="entry name" value="zf-CCHC_4"/>
    <property type="match status" value="1"/>
</dbReference>
<dbReference type="PANTHER" id="PTHR31286">
    <property type="entry name" value="GLYCINE-RICH CELL WALL STRUCTURAL PROTEIN 1.8-LIKE"/>
    <property type="match status" value="1"/>
</dbReference>
<gene>
    <name evidence="4" type="ORF">DH2020_008176</name>
</gene>
<dbReference type="Proteomes" id="UP001318860">
    <property type="component" value="Unassembled WGS sequence"/>
</dbReference>